<evidence type="ECO:0000313" key="2">
    <source>
        <dbReference type="EnsemblPlants" id="KQK93455"/>
    </source>
</evidence>
<dbReference type="HOGENOM" id="CLU_041856_0_1_1"/>
<dbReference type="Proteomes" id="UP000004995">
    <property type="component" value="Unassembled WGS sequence"/>
</dbReference>
<proteinExistence type="predicted"/>
<organism evidence="2 3">
    <name type="scientific">Setaria italica</name>
    <name type="common">Foxtail millet</name>
    <name type="synonym">Panicum italicum</name>
    <dbReference type="NCBI Taxonomy" id="4555"/>
    <lineage>
        <taxon>Eukaryota</taxon>
        <taxon>Viridiplantae</taxon>
        <taxon>Streptophyta</taxon>
        <taxon>Embryophyta</taxon>
        <taxon>Tracheophyta</taxon>
        <taxon>Spermatophyta</taxon>
        <taxon>Magnoliopsida</taxon>
        <taxon>Liliopsida</taxon>
        <taxon>Poales</taxon>
        <taxon>Poaceae</taxon>
        <taxon>PACMAD clade</taxon>
        <taxon>Panicoideae</taxon>
        <taxon>Panicodae</taxon>
        <taxon>Paniceae</taxon>
        <taxon>Cenchrinae</taxon>
        <taxon>Setaria</taxon>
    </lineage>
</organism>
<accession>K3ZLS2</accession>
<dbReference type="eggNOG" id="ENOG502R56G">
    <property type="taxonomic scope" value="Eukaryota"/>
</dbReference>
<reference evidence="3" key="1">
    <citation type="journal article" date="2012" name="Nat. Biotechnol.">
        <title>Reference genome sequence of the model plant Setaria.</title>
        <authorList>
            <person name="Bennetzen J.L."/>
            <person name="Schmutz J."/>
            <person name="Wang H."/>
            <person name="Percifield R."/>
            <person name="Hawkins J."/>
            <person name="Pontaroli A.C."/>
            <person name="Estep M."/>
            <person name="Feng L."/>
            <person name="Vaughn J.N."/>
            <person name="Grimwood J."/>
            <person name="Jenkins J."/>
            <person name="Barry K."/>
            <person name="Lindquist E."/>
            <person name="Hellsten U."/>
            <person name="Deshpande S."/>
            <person name="Wang X."/>
            <person name="Wu X."/>
            <person name="Mitros T."/>
            <person name="Triplett J."/>
            <person name="Yang X."/>
            <person name="Ye C.Y."/>
            <person name="Mauro-Herrera M."/>
            <person name="Wang L."/>
            <person name="Li P."/>
            <person name="Sharma M."/>
            <person name="Sharma R."/>
            <person name="Ronald P.C."/>
            <person name="Panaud O."/>
            <person name="Kellogg E.A."/>
            <person name="Brutnell T.P."/>
            <person name="Doust A.N."/>
            <person name="Tuskan G.A."/>
            <person name="Rokhsar D."/>
            <person name="Devos K.M."/>
        </authorList>
    </citation>
    <scope>NUCLEOTIDE SEQUENCE [LARGE SCALE GENOMIC DNA]</scope>
    <source>
        <strain evidence="3">cv. Yugu1</strain>
    </source>
</reference>
<evidence type="ECO:0008006" key="4">
    <source>
        <dbReference type="Google" id="ProtNLM"/>
    </source>
</evidence>
<feature type="compositionally biased region" description="Basic and acidic residues" evidence="1">
    <location>
        <begin position="19"/>
        <end position="31"/>
    </location>
</feature>
<dbReference type="InParanoid" id="K3ZLS2"/>
<dbReference type="Pfam" id="PF07893">
    <property type="entry name" value="DUF1668"/>
    <property type="match status" value="1"/>
</dbReference>
<protein>
    <recommendedName>
        <fullName evidence="4">DUF1618 domain-containing protein</fullName>
    </recommendedName>
</protein>
<reference evidence="2" key="2">
    <citation type="submission" date="2018-08" db="UniProtKB">
        <authorList>
            <consortium name="EnsemblPlants"/>
        </authorList>
    </citation>
    <scope>IDENTIFICATION</scope>
    <source>
        <strain evidence="2">Yugu1</strain>
    </source>
</reference>
<dbReference type="Gramene" id="KQK93455">
    <property type="protein sequence ID" value="KQK93455"/>
    <property type="gene ID" value="SETIT_027533mg"/>
</dbReference>
<dbReference type="PANTHER" id="PTHR33085">
    <property type="entry name" value="OS12G0113100 PROTEIN-RELATED"/>
    <property type="match status" value="1"/>
</dbReference>
<dbReference type="AlphaFoldDB" id="K3ZLS2"/>
<dbReference type="FunCoup" id="K3ZLS2">
    <property type="interactions" value="221"/>
</dbReference>
<sequence>MAPKRKANGDSVGGSQADEFAKPSDDTKESSAEFAKPVYLVAARDDDPAAYSVLEIDAAAAAGGDEPPRIRTVAGLPASSEPGMSFVAAHSKHGSWIVGVGGGLRAGTIIFDPRTLKTFHGPRLGYPKHEPVLISHGSEVYAISRRPRVVPRIDCEPWFECLSFNKGVPSKDCGLWVSWSDLPSPPFFPSFLNPYEFRNPPEISVSSYAVMGSYILISPQPELVVGTYAFHVVNKTWEKIHDENLPFVGQALPIGGSLFAACPISNNSITASASASVFHMSIKVPPSTLVAAVSNPSLSIQEFKLVASEDKIPWPLFCPMGKDSFCFIRLGSSCRRQSRKASKKLKVSLTALWIENTEAIMTHCQSQGAKAKDLLVAFQVKEQ</sequence>
<dbReference type="PANTHER" id="PTHR33085:SF132">
    <property type="entry name" value="OS02G0198100 PROTEIN"/>
    <property type="match status" value="1"/>
</dbReference>
<dbReference type="EnsemblPlants" id="KQK93455">
    <property type="protein sequence ID" value="KQK93455"/>
    <property type="gene ID" value="SETIT_027533mg"/>
</dbReference>
<dbReference type="OMA" id="HNATSAC"/>
<dbReference type="InterPro" id="IPR015915">
    <property type="entry name" value="Kelch-typ_b-propeller"/>
</dbReference>
<name>K3ZLS2_SETIT</name>
<evidence type="ECO:0000256" key="1">
    <source>
        <dbReference type="SAM" id="MobiDB-lite"/>
    </source>
</evidence>
<evidence type="ECO:0000313" key="3">
    <source>
        <dbReference type="Proteomes" id="UP000004995"/>
    </source>
</evidence>
<dbReference type="InterPro" id="IPR012871">
    <property type="entry name" value="DUF1668_ORYSA"/>
</dbReference>
<dbReference type="EMBL" id="AGNK02004609">
    <property type="status" value="NOT_ANNOTATED_CDS"/>
    <property type="molecule type" value="Genomic_DNA"/>
</dbReference>
<dbReference type="SUPFAM" id="SSF117281">
    <property type="entry name" value="Kelch motif"/>
    <property type="match status" value="1"/>
</dbReference>
<feature type="region of interest" description="Disordered" evidence="1">
    <location>
        <begin position="1"/>
        <end position="32"/>
    </location>
</feature>
<keyword evidence="3" id="KW-1185">Reference proteome</keyword>